<feature type="region of interest" description="Disordered" evidence="1">
    <location>
        <begin position="131"/>
        <end position="217"/>
    </location>
</feature>
<accession>A0A183B1I0</accession>
<gene>
    <name evidence="3" type="ORF">ECPE_LOCUS13065</name>
</gene>
<feature type="compositionally biased region" description="Basic and acidic residues" evidence="1">
    <location>
        <begin position="131"/>
        <end position="143"/>
    </location>
</feature>
<dbReference type="PROSITE" id="PS50994">
    <property type="entry name" value="INTEGRASE"/>
    <property type="match status" value="1"/>
</dbReference>
<feature type="domain" description="Integrase catalytic" evidence="2">
    <location>
        <begin position="1"/>
        <end position="75"/>
    </location>
</feature>
<dbReference type="EMBL" id="UZAN01054220">
    <property type="protein sequence ID" value="VDP90337.1"/>
    <property type="molecule type" value="Genomic_DNA"/>
</dbReference>
<dbReference type="GO" id="GO:0003676">
    <property type="term" value="F:nucleic acid binding"/>
    <property type="evidence" value="ECO:0007669"/>
    <property type="project" value="InterPro"/>
</dbReference>
<dbReference type="WBParaSite" id="ECPE_0001310301-mRNA-1">
    <property type="protein sequence ID" value="ECPE_0001310301-mRNA-1"/>
    <property type="gene ID" value="ECPE_0001310301"/>
</dbReference>
<dbReference type="PANTHER" id="PTHR37984:SF5">
    <property type="entry name" value="PROTEIN NYNRIN-LIKE"/>
    <property type="match status" value="1"/>
</dbReference>
<dbReference type="SUPFAM" id="SSF53098">
    <property type="entry name" value="Ribonuclease H-like"/>
    <property type="match status" value="1"/>
</dbReference>
<dbReference type="Gene3D" id="3.30.420.10">
    <property type="entry name" value="Ribonuclease H-like superfamily/Ribonuclease H"/>
    <property type="match status" value="1"/>
</dbReference>
<evidence type="ECO:0000313" key="4">
    <source>
        <dbReference type="Proteomes" id="UP000272942"/>
    </source>
</evidence>
<dbReference type="InterPro" id="IPR012337">
    <property type="entry name" value="RNaseH-like_sf"/>
</dbReference>
<organism evidence="5">
    <name type="scientific">Echinostoma caproni</name>
    <dbReference type="NCBI Taxonomy" id="27848"/>
    <lineage>
        <taxon>Eukaryota</taxon>
        <taxon>Metazoa</taxon>
        <taxon>Spiralia</taxon>
        <taxon>Lophotrochozoa</taxon>
        <taxon>Platyhelminthes</taxon>
        <taxon>Trematoda</taxon>
        <taxon>Digenea</taxon>
        <taxon>Plagiorchiida</taxon>
        <taxon>Echinostomata</taxon>
        <taxon>Echinostomatoidea</taxon>
        <taxon>Echinostomatidae</taxon>
        <taxon>Echinostoma</taxon>
    </lineage>
</organism>
<dbReference type="OrthoDB" id="6778109at2759"/>
<dbReference type="InterPro" id="IPR050951">
    <property type="entry name" value="Retrovirus_Pol_polyprotein"/>
</dbReference>
<name>A0A183B1I0_9TREM</name>
<evidence type="ECO:0000259" key="2">
    <source>
        <dbReference type="PROSITE" id="PS50994"/>
    </source>
</evidence>
<keyword evidence="4" id="KW-1185">Reference proteome</keyword>
<proteinExistence type="predicted"/>
<dbReference type="InterPro" id="IPR001584">
    <property type="entry name" value="Integrase_cat-core"/>
</dbReference>
<reference evidence="5" key="1">
    <citation type="submission" date="2016-06" db="UniProtKB">
        <authorList>
            <consortium name="WormBaseParasite"/>
        </authorList>
    </citation>
    <scope>IDENTIFICATION</scope>
</reference>
<sequence>MDSIGCRHLRTTPRHPCSNGAAENLVKTVKSAIASANPKTLHELETLVDNFLLQYRNATHTTTKESPAMLFKSRRLRSSLQCLDSSIVVYFRGNDLRPASGIVTRQLGQDMVEITDLNDATVHKRHMDQVHFKSSTDQRHQETSEGDSQLHTPSAHPTEPHQSDMQRQPIETQRHRQEQTEPTIAVRRSSRQASQIDEALLRKESCGDPDFRDCNPRTIRYSFMSSDHRSGSSTG</sequence>
<protein>
    <submittedName>
        <fullName evidence="5">Integrase catalytic domain-containing protein</fullName>
    </submittedName>
</protein>
<reference evidence="3 4" key="2">
    <citation type="submission" date="2018-11" db="EMBL/GenBank/DDBJ databases">
        <authorList>
            <consortium name="Pathogen Informatics"/>
        </authorList>
    </citation>
    <scope>NUCLEOTIDE SEQUENCE [LARGE SCALE GENOMIC DNA]</scope>
    <source>
        <strain evidence="3 4">Egypt</strain>
    </source>
</reference>
<evidence type="ECO:0000313" key="3">
    <source>
        <dbReference type="EMBL" id="VDP90337.1"/>
    </source>
</evidence>
<dbReference type="GO" id="GO:0015074">
    <property type="term" value="P:DNA integration"/>
    <property type="evidence" value="ECO:0007669"/>
    <property type="project" value="InterPro"/>
</dbReference>
<evidence type="ECO:0000256" key="1">
    <source>
        <dbReference type="SAM" id="MobiDB-lite"/>
    </source>
</evidence>
<dbReference type="PANTHER" id="PTHR37984">
    <property type="entry name" value="PROTEIN CBG26694"/>
    <property type="match status" value="1"/>
</dbReference>
<dbReference type="InterPro" id="IPR036397">
    <property type="entry name" value="RNaseH_sf"/>
</dbReference>
<feature type="compositionally biased region" description="Basic and acidic residues" evidence="1">
    <location>
        <begin position="199"/>
        <end position="215"/>
    </location>
</feature>
<evidence type="ECO:0000313" key="5">
    <source>
        <dbReference type="WBParaSite" id="ECPE_0001310301-mRNA-1"/>
    </source>
</evidence>
<dbReference type="Proteomes" id="UP000272942">
    <property type="component" value="Unassembled WGS sequence"/>
</dbReference>
<dbReference type="AlphaFoldDB" id="A0A183B1I0"/>